<name>A0A9D1I0H9_9ACTN</name>
<feature type="domain" description="Phosphoesterase HXTX" evidence="3">
    <location>
        <begin position="8"/>
        <end position="86"/>
    </location>
</feature>
<comment type="function">
    <text evidence="2">Hydrolyzes RNA 2',3'-cyclic phosphodiester to an RNA 2'-phosphomonoester.</text>
</comment>
<comment type="catalytic activity">
    <reaction evidence="2">
        <text>a 3'-end 2',3'-cyclophospho-ribonucleotide-RNA + H2O = a 3'-end 2'-phospho-ribonucleotide-RNA + H(+)</text>
        <dbReference type="Rhea" id="RHEA:11828"/>
        <dbReference type="Rhea" id="RHEA-COMP:10464"/>
        <dbReference type="Rhea" id="RHEA-COMP:17353"/>
        <dbReference type="ChEBI" id="CHEBI:15377"/>
        <dbReference type="ChEBI" id="CHEBI:15378"/>
        <dbReference type="ChEBI" id="CHEBI:83064"/>
        <dbReference type="ChEBI" id="CHEBI:173113"/>
        <dbReference type="EC" id="3.1.4.58"/>
    </reaction>
</comment>
<dbReference type="AlphaFoldDB" id="A0A9D1I0H9"/>
<dbReference type="InterPro" id="IPR009097">
    <property type="entry name" value="Cyclic_Pdiesterase"/>
</dbReference>
<dbReference type="SUPFAM" id="SSF55144">
    <property type="entry name" value="LigT-like"/>
    <property type="match status" value="1"/>
</dbReference>
<feature type="short sequence motif" description="HXTX 2" evidence="2">
    <location>
        <begin position="133"/>
        <end position="136"/>
    </location>
</feature>
<dbReference type="Gene3D" id="3.90.1140.10">
    <property type="entry name" value="Cyclic phosphodiesterase"/>
    <property type="match status" value="1"/>
</dbReference>
<dbReference type="Proteomes" id="UP000824078">
    <property type="component" value="Unassembled WGS sequence"/>
</dbReference>
<reference evidence="4" key="1">
    <citation type="submission" date="2020-10" db="EMBL/GenBank/DDBJ databases">
        <authorList>
            <person name="Gilroy R."/>
        </authorList>
    </citation>
    <scope>NUCLEOTIDE SEQUENCE</scope>
    <source>
        <strain evidence="4">ChiHjej12B11-29160</strain>
    </source>
</reference>
<dbReference type="EMBL" id="DVMQ01000018">
    <property type="protein sequence ID" value="HIU24700.1"/>
    <property type="molecule type" value="Genomic_DNA"/>
</dbReference>
<dbReference type="InterPro" id="IPR004175">
    <property type="entry name" value="RNA_CPDase"/>
</dbReference>
<comment type="caution">
    <text evidence="4">The sequence shown here is derived from an EMBL/GenBank/DDBJ whole genome shotgun (WGS) entry which is preliminary data.</text>
</comment>
<keyword evidence="1 2" id="KW-0378">Hydrolase</keyword>
<reference evidence="4" key="2">
    <citation type="journal article" date="2021" name="PeerJ">
        <title>Extensive microbial diversity within the chicken gut microbiome revealed by metagenomics and culture.</title>
        <authorList>
            <person name="Gilroy R."/>
            <person name="Ravi A."/>
            <person name="Getino M."/>
            <person name="Pursley I."/>
            <person name="Horton D.L."/>
            <person name="Alikhan N.F."/>
            <person name="Baker D."/>
            <person name="Gharbi K."/>
            <person name="Hall N."/>
            <person name="Watson M."/>
            <person name="Adriaenssens E.M."/>
            <person name="Foster-Nyarko E."/>
            <person name="Jarju S."/>
            <person name="Secka A."/>
            <person name="Antonio M."/>
            <person name="Oren A."/>
            <person name="Chaudhuri R.R."/>
            <person name="La Ragione R."/>
            <person name="Hildebrand F."/>
            <person name="Pallen M.J."/>
        </authorList>
    </citation>
    <scope>NUCLEOTIDE SEQUENCE</scope>
    <source>
        <strain evidence="4">ChiHjej12B11-29160</strain>
    </source>
</reference>
<dbReference type="EC" id="3.1.4.58" evidence="2"/>
<feature type="active site" description="Proton acceptor" evidence="2">
    <location>
        <position position="133"/>
    </location>
</feature>
<evidence type="ECO:0000256" key="1">
    <source>
        <dbReference type="ARBA" id="ARBA00022801"/>
    </source>
</evidence>
<protein>
    <recommendedName>
        <fullName evidence="2">RNA 2',3'-cyclic phosphodiesterase</fullName>
        <shortName evidence="2">RNA 2',3'-CPDase</shortName>
        <ecNumber evidence="2">3.1.4.58</ecNumber>
    </recommendedName>
</protein>
<dbReference type="HAMAP" id="MF_01940">
    <property type="entry name" value="RNA_CPDase"/>
    <property type="match status" value="1"/>
</dbReference>
<dbReference type="InterPro" id="IPR014051">
    <property type="entry name" value="Phosphoesterase_HXTX"/>
</dbReference>
<evidence type="ECO:0000259" key="3">
    <source>
        <dbReference type="Pfam" id="PF02834"/>
    </source>
</evidence>
<sequence length="196" mass="21371">MRAFIALEIPPAFSLEVLKISQHLQEKLKGRFVPQANYHLTLAFLGDIPEEQFLVAQDALQTACASCGQVMLKPTKLAHFGNKKRATLVLAMDGTAHNPASSASSSPNELAQSVRSALTLASLTFDEKDFYPHITLARKAALEEIDCDTLSTPLPKACCATKVTLFQSHLSSTGARYEPRFSVALNEDQSQCSPHQ</sequence>
<dbReference type="NCBIfam" id="TIGR02258">
    <property type="entry name" value="2_5_ligase"/>
    <property type="match status" value="1"/>
</dbReference>
<dbReference type="GO" id="GO:0004113">
    <property type="term" value="F:2',3'-cyclic-nucleotide 3'-phosphodiesterase activity"/>
    <property type="evidence" value="ECO:0007669"/>
    <property type="project" value="InterPro"/>
</dbReference>
<organism evidence="4 5">
    <name type="scientific">Candidatus Coprovicinus avistercoris</name>
    <dbReference type="NCBI Taxonomy" id="2840754"/>
    <lineage>
        <taxon>Bacteria</taxon>
        <taxon>Bacillati</taxon>
        <taxon>Actinomycetota</taxon>
        <taxon>Coriobacteriia</taxon>
        <taxon>Coriobacteriales</taxon>
        <taxon>Coriobacteriaceae</taxon>
        <taxon>Coriobacteriaceae incertae sedis</taxon>
        <taxon>Candidatus Coprovicinus</taxon>
    </lineage>
</organism>
<proteinExistence type="inferred from homology"/>
<feature type="active site" description="Proton donor" evidence="2">
    <location>
        <position position="39"/>
    </location>
</feature>
<dbReference type="Pfam" id="PF02834">
    <property type="entry name" value="LigT_PEase"/>
    <property type="match status" value="1"/>
</dbReference>
<evidence type="ECO:0000256" key="2">
    <source>
        <dbReference type="HAMAP-Rule" id="MF_01940"/>
    </source>
</evidence>
<evidence type="ECO:0000313" key="5">
    <source>
        <dbReference type="Proteomes" id="UP000824078"/>
    </source>
</evidence>
<feature type="short sequence motif" description="HXTX 1" evidence="2">
    <location>
        <begin position="39"/>
        <end position="42"/>
    </location>
</feature>
<evidence type="ECO:0000313" key="4">
    <source>
        <dbReference type="EMBL" id="HIU24700.1"/>
    </source>
</evidence>
<dbReference type="PANTHER" id="PTHR35561:SF1">
    <property type="entry name" value="RNA 2',3'-CYCLIC PHOSPHODIESTERASE"/>
    <property type="match status" value="1"/>
</dbReference>
<dbReference type="GO" id="GO:0008664">
    <property type="term" value="F:RNA 2',3'-cyclic 3'-phosphodiesterase activity"/>
    <property type="evidence" value="ECO:0007669"/>
    <property type="project" value="UniProtKB-EC"/>
</dbReference>
<comment type="similarity">
    <text evidence="2">Belongs to the 2H phosphoesterase superfamily. ThpR family.</text>
</comment>
<accession>A0A9D1I0H9</accession>
<dbReference type="PANTHER" id="PTHR35561">
    <property type="entry name" value="RNA 2',3'-CYCLIC PHOSPHODIESTERASE"/>
    <property type="match status" value="1"/>
</dbReference>
<gene>
    <name evidence="4" type="primary">thpR</name>
    <name evidence="4" type="ORF">IAD17_07240</name>
</gene>